<name>A0AAP0RYR1_LIQFO</name>
<keyword evidence="4" id="KW-1185">Reference proteome</keyword>
<keyword evidence="2" id="KW-0732">Signal</keyword>
<sequence>MGIKEIGLSLMLFCHLCLLAAPSPRHNTFPSVLLQENNIKDIEKDKNSKSGSNIGGSGIVRRNSVSHRGGAASASGGHGGRSSGTESGTGDHGNNGDSTNPTTAGTAVIPIYAAGAANGHRPNNHKSAGSRTRNCLGLPTLGAAILATLALHVNVEFWI</sequence>
<comment type="caution">
    <text evidence="3">The sequence shown here is derived from an EMBL/GenBank/DDBJ whole genome shotgun (WGS) entry which is preliminary data.</text>
</comment>
<dbReference type="AlphaFoldDB" id="A0AAP0RYR1"/>
<reference evidence="3 4" key="1">
    <citation type="journal article" date="2024" name="Plant J.">
        <title>Genome sequences and population genomics reveal climatic adaptation and genomic divergence between two closely related sweetgum species.</title>
        <authorList>
            <person name="Xu W.Q."/>
            <person name="Ren C.Q."/>
            <person name="Zhang X.Y."/>
            <person name="Comes H.P."/>
            <person name="Liu X.H."/>
            <person name="Li Y.G."/>
            <person name="Kettle C.J."/>
            <person name="Jalonen R."/>
            <person name="Gaisberger H."/>
            <person name="Ma Y.Z."/>
            <person name="Qiu Y.X."/>
        </authorList>
    </citation>
    <scope>NUCLEOTIDE SEQUENCE [LARGE SCALE GENOMIC DNA]</scope>
    <source>
        <strain evidence="3">Hangzhou</strain>
    </source>
</reference>
<feature type="region of interest" description="Disordered" evidence="1">
    <location>
        <begin position="43"/>
        <end position="104"/>
    </location>
</feature>
<evidence type="ECO:0000313" key="3">
    <source>
        <dbReference type="EMBL" id="KAK9283952.1"/>
    </source>
</evidence>
<protein>
    <submittedName>
        <fullName evidence="3">Uncharacterized protein</fullName>
    </submittedName>
</protein>
<dbReference type="PANTHER" id="PTHR36245">
    <property type="entry name" value="GLYCINE-RICH PROTEIN DOT1-LIKE"/>
    <property type="match status" value="1"/>
</dbReference>
<dbReference type="Proteomes" id="UP001415857">
    <property type="component" value="Unassembled WGS sequence"/>
</dbReference>
<feature type="compositionally biased region" description="Polar residues" evidence="1">
    <location>
        <begin position="95"/>
        <end position="104"/>
    </location>
</feature>
<evidence type="ECO:0000256" key="2">
    <source>
        <dbReference type="SAM" id="SignalP"/>
    </source>
</evidence>
<evidence type="ECO:0000256" key="1">
    <source>
        <dbReference type="SAM" id="MobiDB-lite"/>
    </source>
</evidence>
<feature type="signal peptide" evidence="2">
    <location>
        <begin position="1"/>
        <end position="20"/>
    </location>
</feature>
<feature type="compositionally biased region" description="Low complexity" evidence="1">
    <location>
        <begin position="66"/>
        <end position="75"/>
    </location>
</feature>
<organism evidence="3 4">
    <name type="scientific">Liquidambar formosana</name>
    <name type="common">Formosan gum</name>
    <dbReference type="NCBI Taxonomy" id="63359"/>
    <lineage>
        <taxon>Eukaryota</taxon>
        <taxon>Viridiplantae</taxon>
        <taxon>Streptophyta</taxon>
        <taxon>Embryophyta</taxon>
        <taxon>Tracheophyta</taxon>
        <taxon>Spermatophyta</taxon>
        <taxon>Magnoliopsida</taxon>
        <taxon>eudicotyledons</taxon>
        <taxon>Gunneridae</taxon>
        <taxon>Pentapetalae</taxon>
        <taxon>Saxifragales</taxon>
        <taxon>Altingiaceae</taxon>
        <taxon>Liquidambar</taxon>
    </lineage>
</organism>
<feature type="chain" id="PRO_5043018765" evidence="2">
    <location>
        <begin position="21"/>
        <end position="159"/>
    </location>
</feature>
<dbReference type="PANTHER" id="PTHR36245:SF7">
    <property type="entry name" value="GLYCINE-RICH PROTEIN"/>
    <property type="match status" value="1"/>
</dbReference>
<dbReference type="EMBL" id="JBBPBK010000006">
    <property type="protein sequence ID" value="KAK9283952.1"/>
    <property type="molecule type" value="Genomic_DNA"/>
</dbReference>
<gene>
    <name evidence="3" type="ORF">L1049_012209</name>
</gene>
<accession>A0AAP0RYR1</accession>
<evidence type="ECO:0000313" key="4">
    <source>
        <dbReference type="Proteomes" id="UP001415857"/>
    </source>
</evidence>
<proteinExistence type="predicted"/>